<dbReference type="EMBL" id="JASCZI010181283">
    <property type="protein sequence ID" value="MED6180973.1"/>
    <property type="molecule type" value="Genomic_DNA"/>
</dbReference>
<keyword evidence="2" id="KW-1185">Reference proteome</keyword>
<evidence type="ECO:0000313" key="2">
    <source>
        <dbReference type="Proteomes" id="UP001341840"/>
    </source>
</evidence>
<evidence type="ECO:0000313" key="1">
    <source>
        <dbReference type="EMBL" id="MED6180973.1"/>
    </source>
</evidence>
<comment type="caution">
    <text evidence="1">The sequence shown here is derived from an EMBL/GenBank/DDBJ whole genome shotgun (WGS) entry which is preliminary data.</text>
</comment>
<proteinExistence type="predicted"/>
<reference evidence="1 2" key="1">
    <citation type="journal article" date="2023" name="Plants (Basel)">
        <title>Bridging the Gap: Combining Genomics and Transcriptomics Approaches to Understand Stylosanthes scabra, an Orphan Legume from the Brazilian Caatinga.</title>
        <authorList>
            <person name="Ferreira-Neto J.R.C."/>
            <person name="da Silva M.D."/>
            <person name="Binneck E."/>
            <person name="de Melo N.F."/>
            <person name="da Silva R.H."/>
            <person name="de Melo A.L.T.M."/>
            <person name="Pandolfi V."/>
            <person name="Bustamante F.O."/>
            <person name="Brasileiro-Vidal A.C."/>
            <person name="Benko-Iseppon A.M."/>
        </authorList>
    </citation>
    <scope>NUCLEOTIDE SEQUENCE [LARGE SCALE GENOMIC DNA]</scope>
    <source>
        <tissue evidence="1">Leaves</tissue>
    </source>
</reference>
<protein>
    <submittedName>
        <fullName evidence="1">Uncharacterized protein</fullName>
    </submittedName>
</protein>
<dbReference type="Proteomes" id="UP001341840">
    <property type="component" value="Unassembled WGS sequence"/>
</dbReference>
<sequence>MQGVSTAITDGQRDTARTDGLAVGIGITEPAAGAVGGWGSSVFVQFRRCPYISQQLRLGRRDPSGLFTVEIVCVCSVFVVGNKEKTVCRNYGALSYTIHGCMIEFMQIGEA</sequence>
<organism evidence="1 2">
    <name type="scientific">Stylosanthes scabra</name>
    <dbReference type="NCBI Taxonomy" id="79078"/>
    <lineage>
        <taxon>Eukaryota</taxon>
        <taxon>Viridiplantae</taxon>
        <taxon>Streptophyta</taxon>
        <taxon>Embryophyta</taxon>
        <taxon>Tracheophyta</taxon>
        <taxon>Spermatophyta</taxon>
        <taxon>Magnoliopsida</taxon>
        <taxon>eudicotyledons</taxon>
        <taxon>Gunneridae</taxon>
        <taxon>Pentapetalae</taxon>
        <taxon>rosids</taxon>
        <taxon>fabids</taxon>
        <taxon>Fabales</taxon>
        <taxon>Fabaceae</taxon>
        <taxon>Papilionoideae</taxon>
        <taxon>50 kb inversion clade</taxon>
        <taxon>dalbergioids sensu lato</taxon>
        <taxon>Dalbergieae</taxon>
        <taxon>Pterocarpus clade</taxon>
        <taxon>Stylosanthes</taxon>
    </lineage>
</organism>
<accession>A0ABU6W7N1</accession>
<gene>
    <name evidence="1" type="ORF">PIB30_014952</name>
</gene>
<name>A0ABU6W7N1_9FABA</name>